<accession>A0A0L0ST27</accession>
<dbReference type="PROSITE" id="PS50236">
    <property type="entry name" value="CHCR"/>
    <property type="match status" value="1"/>
</dbReference>
<evidence type="ECO:0000313" key="9">
    <source>
        <dbReference type="Proteomes" id="UP000054350"/>
    </source>
</evidence>
<evidence type="ECO:0000256" key="2">
    <source>
        <dbReference type="ARBA" id="ARBA00022723"/>
    </source>
</evidence>
<evidence type="ECO:0000256" key="7">
    <source>
        <dbReference type="SAM" id="MobiDB-lite"/>
    </source>
</evidence>
<keyword evidence="2" id="KW-0479">Metal-binding</keyword>
<dbReference type="GO" id="GO:0006886">
    <property type="term" value="P:intracellular protein transport"/>
    <property type="evidence" value="ECO:0007669"/>
    <property type="project" value="UniProtKB-UniRule"/>
</dbReference>
<reference evidence="9" key="2">
    <citation type="submission" date="2009-11" db="EMBL/GenBank/DDBJ databases">
        <title>The Genome Sequence of Allomyces macrogynus strain ATCC 38327.</title>
        <authorList>
            <consortium name="The Broad Institute Genome Sequencing Platform"/>
            <person name="Russ C."/>
            <person name="Cuomo C."/>
            <person name="Shea T."/>
            <person name="Young S.K."/>
            <person name="Zeng Q."/>
            <person name="Koehrsen M."/>
            <person name="Haas B."/>
            <person name="Borodovsky M."/>
            <person name="Guigo R."/>
            <person name="Alvarado L."/>
            <person name="Berlin A."/>
            <person name="Borenstein D."/>
            <person name="Chen Z."/>
            <person name="Engels R."/>
            <person name="Freedman E."/>
            <person name="Gellesch M."/>
            <person name="Goldberg J."/>
            <person name="Griggs A."/>
            <person name="Gujja S."/>
            <person name="Heiman D."/>
            <person name="Hepburn T."/>
            <person name="Howarth C."/>
            <person name="Jen D."/>
            <person name="Larson L."/>
            <person name="Lewis B."/>
            <person name="Mehta T."/>
            <person name="Park D."/>
            <person name="Pearson M."/>
            <person name="Roberts A."/>
            <person name="Saif S."/>
            <person name="Shenoy N."/>
            <person name="Sisk P."/>
            <person name="Stolte C."/>
            <person name="Sykes S."/>
            <person name="Walk T."/>
            <person name="White J."/>
            <person name="Yandava C."/>
            <person name="Burger G."/>
            <person name="Gray M.W."/>
            <person name="Holland P.W.H."/>
            <person name="King N."/>
            <person name="Lang F.B.F."/>
            <person name="Roger A.J."/>
            <person name="Ruiz-Trillo I."/>
            <person name="Lander E."/>
            <person name="Nusbaum C."/>
        </authorList>
    </citation>
    <scope>NUCLEOTIDE SEQUENCE [LARGE SCALE GENOMIC DNA]</scope>
    <source>
        <strain evidence="9">ATCC 38327</strain>
    </source>
</reference>
<comment type="subcellular location">
    <subcellularLocation>
        <location evidence="1">Endomembrane system</location>
        <topology evidence="1">Peripheral membrane protein</topology>
    </subcellularLocation>
</comment>
<feature type="region of interest" description="Disordered" evidence="7">
    <location>
        <begin position="236"/>
        <end position="257"/>
    </location>
</feature>
<sequence>MAATSTSSPASATVPSGPGAWWRRAPLFDACAAPFRGANDLAALLPGIDLVAHVVVPPSSTATGAHAGLIILADASGNLHAVCGHAPATPTAPPRLRTDSFPVADDGAHITALAVQRSSSTATANYAPVVLLVGLDDPAASAPVVRIVHYRPNADVPWTIVKSVSLAHAASGLLAGLSKNLSLALAASTGASPHRASLTPLGAITHLAVTPPSPHSGVVATCIAFTSGAILLVKSPPAAGPNPPSTPSGAPSPLPYAPSPLADLAASQAILAPGSKHIMLRTESPTDPITGLVCTYPSHLVITTRTHIWTVVKDQLVDLDKDDGTAVPPIPVPPPDVGAVPALMASRNAGHVLIIRSKGLVLYSTESGKGPTYPFTHVKSCSFIGPYLAIVSSSGSPDLIRDSLALYHLEHKLCVYSAHVAPVHLVAPLGGTRAPPAAGADSILVVTDGARASDVQVLRLKEKPLSARLEELQSAGQFPAALAVAARELAATDMSRAPDAARTVLADLHGAYAAHLLNQGDGAGALAQFIQTVGTWEPSRVVRALSGATHMDQLVAYLHHLHRTGRAASEHSQLLFTCLIRSRNRGAIEDLVTSGVEFDVDAAITCCLHGGLPDVAVGLATRFEMWEALVVMLK</sequence>
<dbReference type="EMBL" id="GG745347">
    <property type="protein sequence ID" value="KNE65479.1"/>
    <property type="molecule type" value="Genomic_DNA"/>
</dbReference>
<dbReference type="OrthoDB" id="26184at2759"/>
<keyword evidence="9" id="KW-1185">Reference proteome</keyword>
<dbReference type="GO" id="GO:0007033">
    <property type="term" value="P:vacuole organization"/>
    <property type="evidence" value="ECO:0007669"/>
    <property type="project" value="TreeGrafter"/>
</dbReference>
<evidence type="ECO:0000256" key="6">
    <source>
        <dbReference type="PROSITE-ProRule" id="PRU01006"/>
    </source>
</evidence>
<dbReference type="VEuPathDB" id="FungiDB:AMAG_11098"/>
<evidence type="ECO:0000256" key="5">
    <source>
        <dbReference type="ARBA" id="ARBA00023136"/>
    </source>
</evidence>
<dbReference type="eggNOG" id="KOG2114">
    <property type="taxonomic scope" value="Eukaryota"/>
</dbReference>
<evidence type="ECO:0000256" key="4">
    <source>
        <dbReference type="ARBA" id="ARBA00022833"/>
    </source>
</evidence>
<dbReference type="STRING" id="578462.A0A0L0ST27"/>
<dbReference type="InterPro" id="IPR057308">
    <property type="entry name" value="CHCR_PEP5_VPS11"/>
</dbReference>
<dbReference type="GO" id="GO:0005768">
    <property type="term" value="C:endosome"/>
    <property type="evidence" value="ECO:0007669"/>
    <property type="project" value="TreeGrafter"/>
</dbReference>
<dbReference type="PANTHER" id="PTHR23323">
    <property type="entry name" value="VACUOLAR PROTEIN SORTING-ASSOCIATED PROTEIN"/>
    <property type="match status" value="1"/>
</dbReference>
<proteinExistence type="predicted"/>
<feature type="compositionally biased region" description="Pro residues" evidence="7">
    <location>
        <begin position="238"/>
        <end position="257"/>
    </location>
</feature>
<dbReference type="GO" id="GO:0030674">
    <property type="term" value="F:protein-macromolecule adaptor activity"/>
    <property type="evidence" value="ECO:0007669"/>
    <property type="project" value="TreeGrafter"/>
</dbReference>
<gene>
    <name evidence="8" type="ORF">AMAG_11098</name>
</gene>
<reference evidence="8 9" key="1">
    <citation type="submission" date="2009-11" db="EMBL/GenBank/DDBJ databases">
        <title>Annotation of Allomyces macrogynus ATCC 38327.</title>
        <authorList>
            <consortium name="The Broad Institute Genome Sequencing Platform"/>
            <person name="Russ C."/>
            <person name="Cuomo C."/>
            <person name="Burger G."/>
            <person name="Gray M.W."/>
            <person name="Holland P.W.H."/>
            <person name="King N."/>
            <person name="Lang F.B.F."/>
            <person name="Roger A.J."/>
            <person name="Ruiz-Trillo I."/>
            <person name="Young S.K."/>
            <person name="Zeng Q."/>
            <person name="Gargeya S."/>
            <person name="Fitzgerald M."/>
            <person name="Haas B."/>
            <person name="Abouelleil A."/>
            <person name="Alvarado L."/>
            <person name="Arachchi H.M."/>
            <person name="Berlin A."/>
            <person name="Chapman S.B."/>
            <person name="Gearin G."/>
            <person name="Goldberg J."/>
            <person name="Griggs A."/>
            <person name="Gujja S."/>
            <person name="Hansen M."/>
            <person name="Heiman D."/>
            <person name="Howarth C."/>
            <person name="Larimer J."/>
            <person name="Lui A."/>
            <person name="MacDonald P.J.P."/>
            <person name="McCowen C."/>
            <person name="Montmayeur A."/>
            <person name="Murphy C."/>
            <person name="Neiman D."/>
            <person name="Pearson M."/>
            <person name="Priest M."/>
            <person name="Roberts A."/>
            <person name="Saif S."/>
            <person name="Shea T."/>
            <person name="Sisk P."/>
            <person name="Stolte C."/>
            <person name="Sykes S."/>
            <person name="Wortman J."/>
            <person name="Nusbaum C."/>
            <person name="Birren B."/>
        </authorList>
    </citation>
    <scope>NUCLEOTIDE SEQUENCE [LARGE SCALE GENOMIC DNA]</scope>
    <source>
        <strain evidence="8 9">ATCC 38327</strain>
    </source>
</reference>
<evidence type="ECO:0000256" key="3">
    <source>
        <dbReference type="ARBA" id="ARBA00022771"/>
    </source>
</evidence>
<evidence type="ECO:0000313" key="8">
    <source>
        <dbReference type="EMBL" id="KNE65479.1"/>
    </source>
</evidence>
<dbReference type="GO" id="GO:0006904">
    <property type="term" value="P:vesicle docking involved in exocytosis"/>
    <property type="evidence" value="ECO:0007669"/>
    <property type="project" value="TreeGrafter"/>
</dbReference>
<evidence type="ECO:0000256" key="1">
    <source>
        <dbReference type="ARBA" id="ARBA00004184"/>
    </source>
</evidence>
<dbReference type="GO" id="GO:0030897">
    <property type="term" value="C:HOPS complex"/>
    <property type="evidence" value="ECO:0007669"/>
    <property type="project" value="TreeGrafter"/>
</dbReference>
<dbReference type="PANTHER" id="PTHR23323:SF24">
    <property type="entry name" value="VACUOLAR PROTEIN SORTING-ASSOCIATED PROTEIN 11 HOMOLOG"/>
    <property type="match status" value="1"/>
</dbReference>
<keyword evidence="5" id="KW-0472">Membrane</keyword>
<organism evidence="8 9">
    <name type="scientific">Allomyces macrogynus (strain ATCC 38327)</name>
    <name type="common">Allomyces javanicus var. macrogynus</name>
    <dbReference type="NCBI Taxonomy" id="578462"/>
    <lineage>
        <taxon>Eukaryota</taxon>
        <taxon>Fungi</taxon>
        <taxon>Fungi incertae sedis</taxon>
        <taxon>Blastocladiomycota</taxon>
        <taxon>Blastocladiomycetes</taxon>
        <taxon>Blastocladiales</taxon>
        <taxon>Blastocladiaceae</taxon>
        <taxon>Allomyces</taxon>
    </lineage>
</organism>
<protein>
    <submittedName>
        <fullName evidence="8">Uncharacterized protein</fullName>
    </submittedName>
</protein>
<keyword evidence="3" id="KW-0863">Zinc-finger</keyword>
<dbReference type="AlphaFoldDB" id="A0A0L0ST27"/>
<dbReference type="InterPro" id="IPR000547">
    <property type="entry name" value="Clathrin_H-chain/VPS_repeat"/>
</dbReference>
<feature type="repeat" description="CHCR" evidence="6">
    <location>
        <begin position="529"/>
        <end position="634"/>
    </location>
</feature>
<dbReference type="Proteomes" id="UP000054350">
    <property type="component" value="Unassembled WGS sequence"/>
</dbReference>
<name>A0A0L0ST27_ALLM3</name>
<dbReference type="Pfam" id="PF23356">
    <property type="entry name" value="TPR_PEP5_VPS11"/>
    <property type="match status" value="1"/>
</dbReference>
<keyword evidence="4" id="KW-0862">Zinc</keyword>
<dbReference type="GO" id="GO:0048284">
    <property type="term" value="P:organelle fusion"/>
    <property type="evidence" value="ECO:0007669"/>
    <property type="project" value="TreeGrafter"/>
</dbReference>
<dbReference type="GO" id="GO:0008270">
    <property type="term" value="F:zinc ion binding"/>
    <property type="evidence" value="ECO:0007669"/>
    <property type="project" value="UniProtKB-KW"/>
</dbReference>
<dbReference type="GO" id="GO:0007032">
    <property type="term" value="P:endosome organization"/>
    <property type="evidence" value="ECO:0007669"/>
    <property type="project" value="TreeGrafter"/>
</dbReference>